<gene>
    <name evidence="2" type="ORF">SAMN06296036_11942</name>
</gene>
<evidence type="ECO:0000256" key="1">
    <source>
        <dbReference type="SAM" id="Coils"/>
    </source>
</evidence>
<evidence type="ECO:0008006" key="4">
    <source>
        <dbReference type="Google" id="ProtNLM"/>
    </source>
</evidence>
<dbReference type="Pfam" id="PF07586">
    <property type="entry name" value="HXXSHH"/>
    <property type="match status" value="1"/>
</dbReference>
<keyword evidence="1" id="KW-0175">Coiled coil</keyword>
<dbReference type="OrthoDB" id="5695065at2"/>
<reference evidence="3" key="1">
    <citation type="submission" date="2017-04" db="EMBL/GenBank/DDBJ databases">
        <authorList>
            <person name="Varghese N."/>
            <person name="Submissions S."/>
        </authorList>
    </citation>
    <scope>NUCLEOTIDE SEQUENCE [LARGE SCALE GENOMIC DNA]</scope>
    <source>
        <strain evidence="3">RKEM611</strain>
    </source>
</reference>
<evidence type="ECO:0000313" key="2">
    <source>
        <dbReference type="EMBL" id="SMF57985.1"/>
    </source>
</evidence>
<dbReference type="AlphaFoldDB" id="A0A1Y6CLC2"/>
<proteinExistence type="predicted"/>
<name>A0A1Y6CLC2_9BACT</name>
<dbReference type="STRING" id="1513793.SAMN06296036_11942"/>
<dbReference type="RefSeq" id="WP_132322577.1">
    <property type="nucleotide sequence ID" value="NZ_FWZT01000019.1"/>
</dbReference>
<feature type="coiled-coil region" evidence="1">
    <location>
        <begin position="185"/>
        <end position="227"/>
    </location>
</feature>
<dbReference type="EMBL" id="FWZT01000019">
    <property type="protein sequence ID" value="SMF57985.1"/>
    <property type="molecule type" value="Genomic_DNA"/>
</dbReference>
<dbReference type="InterPro" id="IPR011447">
    <property type="entry name" value="DUF1552"/>
</dbReference>
<organism evidence="2 3">
    <name type="scientific">Pseudobacteriovorax antillogorgiicola</name>
    <dbReference type="NCBI Taxonomy" id="1513793"/>
    <lineage>
        <taxon>Bacteria</taxon>
        <taxon>Pseudomonadati</taxon>
        <taxon>Bdellovibrionota</taxon>
        <taxon>Oligoflexia</taxon>
        <taxon>Oligoflexales</taxon>
        <taxon>Pseudobacteriovoracaceae</taxon>
        <taxon>Pseudobacteriovorax</taxon>
    </lineage>
</organism>
<evidence type="ECO:0000313" key="3">
    <source>
        <dbReference type="Proteomes" id="UP000192907"/>
    </source>
</evidence>
<accession>A0A1Y6CLC2</accession>
<dbReference type="Proteomes" id="UP000192907">
    <property type="component" value="Unassembled WGS sequence"/>
</dbReference>
<sequence length="446" mass="47144">MKMTRRTILRNIYASAVSLPLYRVIAETEAFGQVASGPKALFLYYPNGNIANAFFPTSPGNFPMVSAPLSTVGSKVSFVRGLEYLTAGSHEGGAQFCFTGKAGQSSHSIDTYLGEKLGANTLIRTLRLGVGANFQTGADKQVSYLSGGAGANIQDNPKAAFTDIFGSSLNRVQRNAVMNHDKSVLDFSLNQLKALQTRLGQIEKEKLDSHMDSLRELERRIDLANGMGGGNGGGGDNGGGNGGGMAQCNASFDANGINFPDQETGYPKTFEKNEHYGLISEIMINIMVQAMSCGVTNVGLMQWSHAVSPTVFNFTKGPAIGSGHHDLSHYGGDENGGTANQFKTCQRWHMAQMASLLEKLDGVSAGGKSLLDSMACLATTELGDSNLHNFQDIPCFVAGGRIKGGQILQGDTSYNKLLVTILNSVGINDSSFGDPALGTGAISGLI</sequence>
<keyword evidence="3" id="KW-1185">Reference proteome</keyword>
<protein>
    <recommendedName>
        <fullName evidence="4">DUF1552 domain-containing protein</fullName>
    </recommendedName>
</protein>